<accession>A0ACC0HDQ1</accession>
<comment type="caution">
    <text evidence="1">The sequence shown here is derived from an EMBL/GenBank/DDBJ whole genome shotgun (WGS) entry which is preliminary data.</text>
</comment>
<reference evidence="1 2" key="1">
    <citation type="journal article" date="2022" name="Plant J.">
        <title>Chromosome-level genome of Camellia lanceoleosa provides a valuable resource for understanding genome evolution and self-incompatibility.</title>
        <authorList>
            <person name="Gong W."/>
            <person name="Xiao S."/>
            <person name="Wang L."/>
            <person name="Liao Z."/>
            <person name="Chang Y."/>
            <person name="Mo W."/>
            <person name="Hu G."/>
            <person name="Li W."/>
            <person name="Zhao G."/>
            <person name="Zhu H."/>
            <person name="Hu X."/>
            <person name="Ji K."/>
            <person name="Xiang X."/>
            <person name="Song Q."/>
            <person name="Yuan D."/>
            <person name="Jin S."/>
            <person name="Zhang L."/>
        </authorList>
    </citation>
    <scope>NUCLEOTIDE SEQUENCE [LARGE SCALE GENOMIC DNA]</scope>
    <source>
        <strain evidence="1">SQ_2022a</strain>
    </source>
</reference>
<evidence type="ECO:0000313" key="1">
    <source>
        <dbReference type="EMBL" id="KAI8010647.1"/>
    </source>
</evidence>
<dbReference type="Proteomes" id="UP001060215">
    <property type="component" value="Chromosome 5"/>
</dbReference>
<proteinExistence type="predicted"/>
<gene>
    <name evidence="1" type="ORF">LOK49_LG06G01729</name>
</gene>
<dbReference type="EMBL" id="CM045762">
    <property type="protein sequence ID" value="KAI8010647.1"/>
    <property type="molecule type" value="Genomic_DNA"/>
</dbReference>
<evidence type="ECO:0000313" key="2">
    <source>
        <dbReference type="Proteomes" id="UP001060215"/>
    </source>
</evidence>
<keyword evidence="2" id="KW-1185">Reference proteome</keyword>
<organism evidence="1 2">
    <name type="scientific">Camellia lanceoleosa</name>
    <dbReference type="NCBI Taxonomy" id="1840588"/>
    <lineage>
        <taxon>Eukaryota</taxon>
        <taxon>Viridiplantae</taxon>
        <taxon>Streptophyta</taxon>
        <taxon>Embryophyta</taxon>
        <taxon>Tracheophyta</taxon>
        <taxon>Spermatophyta</taxon>
        <taxon>Magnoliopsida</taxon>
        <taxon>eudicotyledons</taxon>
        <taxon>Gunneridae</taxon>
        <taxon>Pentapetalae</taxon>
        <taxon>asterids</taxon>
        <taxon>Ericales</taxon>
        <taxon>Theaceae</taxon>
        <taxon>Camellia</taxon>
    </lineage>
</organism>
<sequence length="743" mass="82847">MSEMDAMATEPVRPVQNLDGITKSILSDMEMNRERRKHSTKPEERYIYYRYVYTPYDFGRSNSMEAAIYRAAIAGDIDGLRTALQQDSELNLLSQLTPRGDTILHIAARLGHHHLVEPIQSRSPDLFKSKNYNDDHPLHLAAAGGHLSIVQSLITNAFVFAISSGQETEAVQQEIFNVLKGQNKQRNTPLHMAVKDHQYEVALFLLTQAGSLFTSCVLNLEKKSPLYMAAEAGHQELFELMMQFVASNVDAQNMLQDVQPLLHVAITTRNKDAPDRRGRKPLSYAASIGYVDGVCYILDTFVDYTYKRDGDGSYPIHEASSQGHIEVVKEFLRRFPDSRELLNKEGQNILHVAAKSGKANIVSYMLKAPELEMLINDTDEDGNTPLLLATKNARAEIVSILTWDKRVRLEIKNGEGFTALDAALTYEGTTHSIHERLTWIALTYASAPRGQPKTIKTEKNSTVEAYKDRINTLLLVATIIITVTFAAGITVPGGYDYSETHKGMALMVKKFAFQVFVIANAVAMYSSIILAVSLIWAQLGDLNLIRVSLKLALPLFRGSLMMVAISFMTGFGIVRDVGNGTDGKKSATSRLNDHINFSSWPASCSRFMPQINENGNESIEATSQMNGHLGNSNSGNRFFVPSFENESWNDSGFTGLKRSRDGDEVKFSGFNALESHQNGEYRHYTTIGLTLHLSLPKTSAETAAIDKFLQFQQDSVPCKIRAKRGCATHPRRIAERVKLLLFF</sequence>
<name>A0ACC0HDQ1_9ERIC</name>
<protein>
    <submittedName>
        <fullName evidence="1">Protein ACCELERATED CELL DEATH 6</fullName>
    </submittedName>
</protein>